<dbReference type="Pfam" id="PF04193">
    <property type="entry name" value="PQ-loop"/>
    <property type="match status" value="1"/>
</dbReference>
<evidence type="ECO:0000256" key="4">
    <source>
        <dbReference type="ARBA" id="ARBA00023136"/>
    </source>
</evidence>
<dbReference type="Proteomes" id="UP000231823">
    <property type="component" value="Chromosome"/>
</dbReference>
<dbReference type="Gene3D" id="1.20.5.340">
    <property type="match status" value="1"/>
</dbReference>
<sequence length="172" mass="19677">MLLLSSESKEMASLILGWIGFATSFSMLMPQVIKVCITKNTKALSPIMFFLTFLNSCIWTSYAFFTKETPDLQVGCANLAAMGASLFILIFIISNKVKDKITLNRLKKDKKLNENLEEMSVVEIQNENELLSEEIINMQKEIEKLEENVEVLSDQVEELEEQVEILEEKKEE</sequence>
<accession>A0A2K8SEL4</accession>
<reference evidence="7 8" key="1">
    <citation type="submission" date="2017-12" db="EMBL/GenBank/DDBJ databases">
        <title>Complete genome sequence of Spiroplasma floricola 23-6 (ATCC 29989).</title>
        <authorList>
            <person name="Tsai Y.-M."/>
            <person name="Wu P.-S."/>
            <person name="Lo W.-S."/>
            <person name="Kuo C.-H."/>
        </authorList>
    </citation>
    <scope>NUCLEOTIDE SEQUENCE [LARGE SCALE GENOMIC DNA]</scope>
    <source>
        <strain evidence="7 8">23-6</strain>
    </source>
</reference>
<keyword evidence="3 6" id="KW-1133">Transmembrane helix</keyword>
<gene>
    <name evidence="7" type="ORF">SFLOR_v1c07470</name>
</gene>
<dbReference type="AlphaFoldDB" id="A0A2K8SEL4"/>
<protein>
    <recommendedName>
        <fullName evidence="9">MtN3 and saliva related transmembrane protein</fullName>
    </recommendedName>
</protein>
<comment type="subcellular location">
    <subcellularLocation>
        <location evidence="1">Membrane</location>
        <topology evidence="1">Multi-pass membrane protein</topology>
    </subcellularLocation>
</comment>
<dbReference type="Gene3D" id="1.20.1280.290">
    <property type="match status" value="1"/>
</dbReference>
<proteinExistence type="predicted"/>
<organism evidence="7 8">
    <name type="scientific">Spiroplasma floricola 23-6</name>
    <dbReference type="NCBI Taxonomy" id="1336749"/>
    <lineage>
        <taxon>Bacteria</taxon>
        <taxon>Bacillati</taxon>
        <taxon>Mycoplasmatota</taxon>
        <taxon>Mollicutes</taxon>
        <taxon>Entomoplasmatales</taxon>
        <taxon>Spiroplasmataceae</taxon>
        <taxon>Spiroplasma</taxon>
    </lineage>
</organism>
<keyword evidence="8" id="KW-1185">Reference proteome</keyword>
<keyword evidence="2 6" id="KW-0812">Transmembrane</keyword>
<keyword evidence="5" id="KW-0175">Coiled coil</keyword>
<evidence type="ECO:0000256" key="2">
    <source>
        <dbReference type="ARBA" id="ARBA00022692"/>
    </source>
</evidence>
<evidence type="ECO:0000256" key="1">
    <source>
        <dbReference type="ARBA" id="ARBA00004141"/>
    </source>
</evidence>
<dbReference type="GO" id="GO:0016020">
    <property type="term" value="C:membrane"/>
    <property type="evidence" value="ECO:0007669"/>
    <property type="project" value="UniProtKB-SubCell"/>
</dbReference>
<dbReference type="RefSeq" id="WP_100916761.1">
    <property type="nucleotide sequence ID" value="NZ_CP025057.1"/>
</dbReference>
<evidence type="ECO:0000256" key="5">
    <source>
        <dbReference type="SAM" id="Coils"/>
    </source>
</evidence>
<feature type="coiled-coil region" evidence="5">
    <location>
        <begin position="121"/>
        <end position="172"/>
    </location>
</feature>
<feature type="transmembrane region" description="Helical" evidence="6">
    <location>
        <begin position="77"/>
        <end position="97"/>
    </location>
</feature>
<dbReference type="KEGG" id="sfz:SFLOR_v1c07470"/>
<evidence type="ECO:0000256" key="3">
    <source>
        <dbReference type="ARBA" id="ARBA00022989"/>
    </source>
</evidence>
<feature type="transmembrane region" description="Helical" evidence="6">
    <location>
        <begin position="44"/>
        <end position="65"/>
    </location>
</feature>
<evidence type="ECO:0008006" key="9">
    <source>
        <dbReference type="Google" id="ProtNLM"/>
    </source>
</evidence>
<evidence type="ECO:0000256" key="6">
    <source>
        <dbReference type="SAM" id="Phobius"/>
    </source>
</evidence>
<evidence type="ECO:0000313" key="8">
    <source>
        <dbReference type="Proteomes" id="UP000231823"/>
    </source>
</evidence>
<dbReference type="OrthoDB" id="389738at2"/>
<name>A0A2K8SEL4_9MOLU</name>
<feature type="transmembrane region" description="Helical" evidence="6">
    <location>
        <begin position="12"/>
        <end position="32"/>
    </location>
</feature>
<keyword evidence="4 6" id="KW-0472">Membrane</keyword>
<dbReference type="EMBL" id="CP025057">
    <property type="protein sequence ID" value="AUB31795.1"/>
    <property type="molecule type" value="Genomic_DNA"/>
</dbReference>
<dbReference type="InterPro" id="IPR006603">
    <property type="entry name" value="PQ-loop_rpt"/>
</dbReference>
<evidence type="ECO:0000313" key="7">
    <source>
        <dbReference type="EMBL" id="AUB31795.1"/>
    </source>
</evidence>